<feature type="compositionally biased region" description="Polar residues" evidence="1">
    <location>
        <begin position="123"/>
        <end position="132"/>
    </location>
</feature>
<feature type="compositionally biased region" description="Pro residues" evidence="1">
    <location>
        <begin position="248"/>
        <end position="258"/>
    </location>
</feature>
<evidence type="ECO:0000313" key="3">
    <source>
        <dbReference type="Proteomes" id="UP000290288"/>
    </source>
</evidence>
<protein>
    <submittedName>
        <fullName evidence="2">Uncharacterized protein</fullName>
    </submittedName>
</protein>
<name>A0A4Q2DIP0_9AGAR</name>
<accession>A0A4Q2DIP0</accession>
<keyword evidence="3" id="KW-1185">Reference proteome</keyword>
<reference evidence="2 3" key="1">
    <citation type="submission" date="2019-01" db="EMBL/GenBank/DDBJ databases">
        <title>Draft genome sequence of Psathyrella aberdarensis IHI B618.</title>
        <authorList>
            <person name="Buettner E."/>
            <person name="Kellner H."/>
        </authorList>
    </citation>
    <scope>NUCLEOTIDE SEQUENCE [LARGE SCALE GENOMIC DNA]</scope>
    <source>
        <strain evidence="2 3">IHI B618</strain>
    </source>
</reference>
<proteinExistence type="predicted"/>
<feature type="region of interest" description="Disordered" evidence="1">
    <location>
        <begin position="52"/>
        <end position="263"/>
    </location>
</feature>
<evidence type="ECO:0000256" key="1">
    <source>
        <dbReference type="SAM" id="MobiDB-lite"/>
    </source>
</evidence>
<feature type="compositionally biased region" description="Basic and acidic residues" evidence="1">
    <location>
        <begin position="232"/>
        <end position="241"/>
    </location>
</feature>
<dbReference type="EMBL" id="SDEE01000228">
    <property type="protein sequence ID" value="RXW18996.1"/>
    <property type="molecule type" value="Genomic_DNA"/>
</dbReference>
<comment type="caution">
    <text evidence="2">The sequence shown here is derived from an EMBL/GenBank/DDBJ whole genome shotgun (WGS) entry which is preliminary data.</text>
</comment>
<evidence type="ECO:0000313" key="2">
    <source>
        <dbReference type="EMBL" id="RXW18996.1"/>
    </source>
</evidence>
<gene>
    <name evidence="2" type="ORF">EST38_g6856</name>
</gene>
<dbReference type="Proteomes" id="UP000290288">
    <property type="component" value="Unassembled WGS sequence"/>
</dbReference>
<feature type="compositionally biased region" description="Acidic residues" evidence="1">
    <location>
        <begin position="63"/>
        <end position="76"/>
    </location>
</feature>
<sequence length="289" mass="31507">MGSTVPEVGLISTQIGDPKNLLHNDYFVHEEATRPTGTYYYQPDAAGPIFNGEIEGGVYTSIDDTDDYDDEGWNDDPSDHQQRGRPNHEARGQYFNTTMSADPGDYSGDPTSEGTPSHYPESYNLSSNTGPTAFQRRPPPPSRRAGRAHNYHVASQGLPPKVDARPPSRPASSHGSGLPPIHEGPPPTSFANAYPSPASSQDGQPFEESYANSEVNGCLAPDSVSNGIQKLSLDDKADCDWPKYSQFPPTPPESPHQMPPRRTWSAKNPFVAIVLAERRAAQSRRTGFN</sequence>
<dbReference type="AlphaFoldDB" id="A0A4Q2DIP0"/>
<feature type="compositionally biased region" description="Basic and acidic residues" evidence="1">
    <location>
        <begin position="77"/>
        <end position="91"/>
    </location>
</feature>
<organism evidence="2 3">
    <name type="scientific">Candolleomyces aberdarensis</name>
    <dbReference type="NCBI Taxonomy" id="2316362"/>
    <lineage>
        <taxon>Eukaryota</taxon>
        <taxon>Fungi</taxon>
        <taxon>Dikarya</taxon>
        <taxon>Basidiomycota</taxon>
        <taxon>Agaricomycotina</taxon>
        <taxon>Agaricomycetes</taxon>
        <taxon>Agaricomycetidae</taxon>
        <taxon>Agaricales</taxon>
        <taxon>Agaricineae</taxon>
        <taxon>Psathyrellaceae</taxon>
        <taxon>Candolleomyces</taxon>
    </lineage>
</organism>